<reference evidence="1 2" key="1">
    <citation type="submission" date="2020-08" db="EMBL/GenBank/DDBJ databases">
        <title>Genomic Encyclopedia of Type Strains, Phase IV (KMG-IV): sequencing the most valuable type-strain genomes for metagenomic binning, comparative biology and taxonomic classification.</title>
        <authorList>
            <person name="Goeker M."/>
        </authorList>
    </citation>
    <scope>NUCLEOTIDE SEQUENCE [LARGE SCALE GENOMIC DNA]</scope>
    <source>
        <strain evidence="1 2">DSM 12251</strain>
    </source>
</reference>
<proteinExistence type="predicted"/>
<dbReference type="Proteomes" id="UP000534294">
    <property type="component" value="Unassembled WGS sequence"/>
</dbReference>
<keyword evidence="2" id="KW-1185">Reference proteome</keyword>
<dbReference type="AlphaFoldDB" id="A0A7W7YIX0"/>
<accession>A0A7W7YIX0</accession>
<evidence type="ECO:0000313" key="1">
    <source>
        <dbReference type="EMBL" id="MBB5036939.1"/>
    </source>
</evidence>
<protein>
    <submittedName>
        <fullName evidence="1">Uncharacterized protein</fullName>
    </submittedName>
</protein>
<organism evidence="1 2">
    <name type="scientific">Prosthecobacter dejongeii</name>
    <dbReference type="NCBI Taxonomy" id="48465"/>
    <lineage>
        <taxon>Bacteria</taxon>
        <taxon>Pseudomonadati</taxon>
        <taxon>Verrucomicrobiota</taxon>
        <taxon>Verrucomicrobiia</taxon>
        <taxon>Verrucomicrobiales</taxon>
        <taxon>Verrucomicrobiaceae</taxon>
        <taxon>Prosthecobacter</taxon>
    </lineage>
</organism>
<comment type="caution">
    <text evidence="1">The sequence shown here is derived from an EMBL/GenBank/DDBJ whole genome shotgun (WGS) entry which is preliminary data.</text>
</comment>
<evidence type="ECO:0000313" key="2">
    <source>
        <dbReference type="Proteomes" id="UP000534294"/>
    </source>
</evidence>
<name>A0A7W7YIX0_9BACT</name>
<dbReference type="EMBL" id="JACHIF010000002">
    <property type="protein sequence ID" value="MBB5036939.1"/>
    <property type="molecule type" value="Genomic_DNA"/>
</dbReference>
<sequence length="82" mass="8929">MQARICHAGKKNLRHSPNTTSWRTRLQYLADAATQKSGPGKPGPLGGIVLRRDFTAPYSVLRNWLALAGARTLPAKMVEAST</sequence>
<gene>
    <name evidence="1" type="ORF">HNQ64_001181</name>
</gene>